<evidence type="ECO:0000313" key="9">
    <source>
        <dbReference type="EMBL" id="OJH50309.1"/>
    </source>
</evidence>
<comment type="similarity">
    <text evidence="2 7">Belongs to the PhoU family.</text>
</comment>
<keyword evidence="5 7" id="KW-0963">Cytoplasm</keyword>
<evidence type="ECO:0000256" key="2">
    <source>
        <dbReference type="ARBA" id="ARBA00008107"/>
    </source>
</evidence>
<evidence type="ECO:0000256" key="5">
    <source>
        <dbReference type="ARBA" id="ARBA00022490"/>
    </source>
</evidence>
<reference evidence="10 14" key="4">
    <citation type="submission" date="2018-10" db="EMBL/GenBank/DDBJ databases">
        <title>Cultivation of a novel Methanohalophilus strain from Kebrit Deep of the Red Sea and a genomic comparison of members of the genus Methanohalophilus.</title>
        <authorList>
            <person name="Guan Y."/>
            <person name="Ngugi D.K."/>
            <person name="Stingl U."/>
        </authorList>
    </citation>
    <scope>NUCLEOTIDE SEQUENCE [LARGE SCALE GENOMIC DNA]</scope>
    <source>
        <strain evidence="10 14">DSM 7471</strain>
    </source>
</reference>
<name>A0A1L9C6V6_9EURY</name>
<evidence type="ECO:0000256" key="6">
    <source>
        <dbReference type="ARBA" id="ARBA00022592"/>
    </source>
</evidence>
<dbReference type="RefSeq" id="WP_072357939.1">
    <property type="nucleotide sequence ID" value="NZ_FXBN01000001.1"/>
</dbReference>
<dbReference type="EMBL" id="RJJH01000011">
    <property type="protein sequence ID" value="RNI11251.1"/>
    <property type="molecule type" value="Genomic_DNA"/>
</dbReference>
<evidence type="ECO:0000256" key="7">
    <source>
        <dbReference type="PIRNR" id="PIRNR003107"/>
    </source>
</evidence>
<evidence type="ECO:0000256" key="1">
    <source>
        <dbReference type="ARBA" id="ARBA00004496"/>
    </source>
</evidence>
<keyword evidence="13" id="KW-1185">Reference proteome</keyword>
<dbReference type="PANTHER" id="PTHR42930:SF3">
    <property type="entry name" value="PHOSPHATE-SPECIFIC TRANSPORT SYSTEM ACCESSORY PROTEIN PHOU"/>
    <property type="match status" value="1"/>
</dbReference>
<feature type="domain" description="PhoU" evidence="8">
    <location>
        <begin position="125"/>
        <end position="204"/>
    </location>
</feature>
<dbReference type="PIRSF" id="PIRSF003107">
    <property type="entry name" value="PhoU"/>
    <property type="match status" value="1"/>
</dbReference>
<evidence type="ECO:0000259" key="8">
    <source>
        <dbReference type="Pfam" id="PF01895"/>
    </source>
</evidence>
<dbReference type="InterPro" id="IPR038078">
    <property type="entry name" value="PhoU-like_sf"/>
</dbReference>
<dbReference type="STRING" id="523843.SAMN06264941_0099"/>
<protein>
    <recommendedName>
        <fullName evidence="7">Phosphate-specific transport system accessory protein PhoU</fullName>
    </recommendedName>
</protein>
<evidence type="ECO:0000256" key="3">
    <source>
        <dbReference type="ARBA" id="ARBA00011738"/>
    </source>
</evidence>
<proteinExistence type="inferred from homology"/>
<dbReference type="Proteomes" id="UP000193969">
    <property type="component" value="Unassembled WGS sequence"/>
</dbReference>
<dbReference type="EMBL" id="JWTK01000001">
    <property type="protein sequence ID" value="OJH50309.1"/>
    <property type="molecule type" value="Genomic_DNA"/>
</dbReference>
<dbReference type="InterPro" id="IPR028366">
    <property type="entry name" value="PhoU"/>
</dbReference>
<dbReference type="EMBL" id="FXBN01000001">
    <property type="protein sequence ID" value="SMH28828.1"/>
    <property type="molecule type" value="Genomic_DNA"/>
</dbReference>
<sequence length="216" mass="24771">MVREKYHAELDELKENISDMSAVSQEMFRKSIKALANIDKELAQEIIEMDHTVNDFEEKVETRITRLLALQQPIASDLRLITASYRISIDLERMGDLAVDVAKRIKKMDAEKALSISECKPIISTCEEMIEQSIKAYSELDTELAKDITSKDDIVDRNVYAGWQDLVQMMIDNSTVIENAVEMMFVLRYLERIADHTCNICESIVYIATAKRVDLN</sequence>
<evidence type="ECO:0000313" key="12">
    <source>
        <dbReference type="Proteomes" id="UP000185713"/>
    </source>
</evidence>
<dbReference type="GO" id="GO:0005737">
    <property type="term" value="C:cytoplasm"/>
    <property type="evidence" value="ECO:0007669"/>
    <property type="project" value="UniProtKB-SubCell"/>
</dbReference>
<evidence type="ECO:0000313" key="14">
    <source>
        <dbReference type="Proteomes" id="UP000278252"/>
    </source>
</evidence>
<dbReference type="GO" id="GO:0030643">
    <property type="term" value="P:intracellular phosphate ion homeostasis"/>
    <property type="evidence" value="ECO:0007669"/>
    <property type="project" value="InterPro"/>
</dbReference>
<evidence type="ECO:0000313" key="10">
    <source>
        <dbReference type="EMBL" id="RNI11251.1"/>
    </source>
</evidence>
<dbReference type="GO" id="GO:0006817">
    <property type="term" value="P:phosphate ion transport"/>
    <property type="evidence" value="ECO:0007669"/>
    <property type="project" value="UniProtKB-KW"/>
</dbReference>
<dbReference type="FunFam" id="1.20.58.220:FF:000004">
    <property type="entry name" value="Phosphate-specific transport system accessory protein PhoU"/>
    <property type="match status" value="1"/>
</dbReference>
<dbReference type="OrthoDB" id="7738at2157"/>
<keyword evidence="6 7" id="KW-0592">Phosphate transport</keyword>
<evidence type="ECO:0000313" key="11">
    <source>
        <dbReference type="EMBL" id="SMH28828.1"/>
    </source>
</evidence>
<dbReference type="Proteomes" id="UP000185713">
    <property type="component" value="Unassembled WGS sequence"/>
</dbReference>
<keyword evidence="4 7" id="KW-0813">Transport</keyword>
<gene>
    <name evidence="10" type="primary">phoU</name>
    <name evidence="10" type="ORF">EFE41_06760</name>
    <name evidence="9" type="ORF">MPF_0097</name>
    <name evidence="11" type="ORF">SAMN06264941_0099</name>
</gene>
<reference evidence="11" key="2">
    <citation type="submission" date="2017-04" db="EMBL/GenBank/DDBJ databases">
        <authorList>
            <person name="Afonso C.L."/>
            <person name="Miller P.J."/>
            <person name="Scott M.A."/>
            <person name="Spackman E."/>
            <person name="Goraichik I."/>
            <person name="Dimitrov K.M."/>
            <person name="Suarez D.L."/>
            <person name="Swayne D.E."/>
        </authorList>
    </citation>
    <scope>NUCLEOTIDE SEQUENCE [LARGE SCALE GENOMIC DNA]</scope>
    <source>
        <strain evidence="11">FDF-1</strain>
    </source>
</reference>
<evidence type="ECO:0000256" key="4">
    <source>
        <dbReference type="ARBA" id="ARBA00022448"/>
    </source>
</evidence>
<dbReference type="Gene3D" id="1.20.58.220">
    <property type="entry name" value="Phosphate transport system protein phou homolog 2, domain 2"/>
    <property type="match status" value="1"/>
</dbReference>
<feature type="domain" description="PhoU" evidence="8">
    <location>
        <begin position="17"/>
        <end position="105"/>
    </location>
</feature>
<accession>A0A1L9C6V6</accession>
<dbReference type="AlphaFoldDB" id="A0A1L9C6V6"/>
<dbReference type="Proteomes" id="UP000278252">
    <property type="component" value="Unassembled WGS sequence"/>
</dbReference>
<organism evidence="9 12">
    <name type="scientific">Methanohalophilus portucalensis FDF-1</name>
    <dbReference type="NCBI Taxonomy" id="523843"/>
    <lineage>
        <taxon>Archaea</taxon>
        <taxon>Methanobacteriati</taxon>
        <taxon>Methanobacteriota</taxon>
        <taxon>Stenosarchaea group</taxon>
        <taxon>Methanomicrobia</taxon>
        <taxon>Methanosarcinales</taxon>
        <taxon>Methanosarcinaceae</taxon>
        <taxon>Methanohalophilus</taxon>
    </lineage>
</organism>
<reference evidence="13" key="3">
    <citation type="submission" date="2017-04" db="EMBL/GenBank/DDBJ databases">
        <authorList>
            <person name="Varghese N."/>
            <person name="Submissions S."/>
        </authorList>
    </citation>
    <scope>NUCLEOTIDE SEQUENCE [LARGE SCALE GENOMIC DNA]</scope>
    <source>
        <strain evidence="13">FDF-1</strain>
    </source>
</reference>
<comment type="subunit">
    <text evidence="3 7">Homodimer.</text>
</comment>
<dbReference type="Pfam" id="PF01895">
    <property type="entry name" value="PhoU"/>
    <property type="match status" value="2"/>
</dbReference>
<comment type="subcellular location">
    <subcellularLocation>
        <location evidence="1 7">Cytoplasm</location>
    </subcellularLocation>
</comment>
<dbReference type="NCBIfam" id="TIGR02135">
    <property type="entry name" value="phoU_full"/>
    <property type="match status" value="1"/>
</dbReference>
<dbReference type="InterPro" id="IPR026022">
    <property type="entry name" value="PhoU_dom"/>
</dbReference>
<reference evidence="9 12" key="1">
    <citation type="submission" date="2014-12" db="EMBL/GenBank/DDBJ databases">
        <title>The genome sequence of Methanohalophilus portucalensis strain FDF1.</title>
        <authorList>
            <person name="Lai M.-C."/>
            <person name="Lai S.-J."/>
        </authorList>
    </citation>
    <scope>NUCLEOTIDE SEQUENCE [LARGE SCALE GENOMIC DNA]</scope>
    <source>
        <strain evidence="9 12">FDF-1</strain>
    </source>
</reference>
<dbReference type="PANTHER" id="PTHR42930">
    <property type="entry name" value="PHOSPHATE-SPECIFIC TRANSPORT SYSTEM ACCESSORY PROTEIN PHOU"/>
    <property type="match status" value="1"/>
</dbReference>
<dbReference type="GO" id="GO:0045936">
    <property type="term" value="P:negative regulation of phosphate metabolic process"/>
    <property type="evidence" value="ECO:0007669"/>
    <property type="project" value="InterPro"/>
</dbReference>
<comment type="function">
    <text evidence="7">Plays a role in the regulation of phosphate uptake.</text>
</comment>
<dbReference type="SUPFAM" id="SSF109755">
    <property type="entry name" value="PhoU-like"/>
    <property type="match status" value="1"/>
</dbReference>
<evidence type="ECO:0000313" key="13">
    <source>
        <dbReference type="Proteomes" id="UP000193969"/>
    </source>
</evidence>